<evidence type="ECO:0000313" key="3">
    <source>
        <dbReference type="Proteomes" id="UP000032930"/>
    </source>
</evidence>
<evidence type="ECO:0008006" key="4">
    <source>
        <dbReference type="Google" id="ProtNLM"/>
    </source>
</evidence>
<dbReference type="Proteomes" id="UP000032930">
    <property type="component" value="Chromosome"/>
</dbReference>
<keyword evidence="1" id="KW-0472">Membrane</keyword>
<keyword evidence="1" id="KW-0812">Transmembrane</keyword>
<organism evidence="2 3">
    <name type="scientific">Xenorhabdus bovienii</name>
    <name type="common">Xenorhabdus nematophila subsp. bovienii</name>
    <dbReference type="NCBI Taxonomy" id="40576"/>
    <lineage>
        <taxon>Bacteria</taxon>
        <taxon>Pseudomonadati</taxon>
        <taxon>Pseudomonadota</taxon>
        <taxon>Gammaproteobacteria</taxon>
        <taxon>Enterobacterales</taxon>
        <taxon>Morganellaceae</taxon>
        <taxon>Xenorhabdus</taxon>
    </lineage>
</organism>
<gene>
    <name evidence="2" type="ORF">XBW1_3816</name>
</gene>
<feature type="transmembrane region" description="Helical" evidence="1">
    <location>
        <begin position="61"/>
        <end position="86"/>
    </location>
</feature>
<dbReference type="KEGG" id="xbv:XBW1_3816"/>
<dbReference type="RefSeq" id="WP_052726095.1">
    <property type="nucleotide sequence ID" value="NZ_CAWMEF010000001.1"/>
</dbReference>
<evidence type="ECO:0000256" key="1">
    <source>
        <dbReference type="SAM" id="Phobius"/>
    </source>
</evidence>
<dbReference type="AlphaFoldDB" id="A0A0B6XBD5"/>
<sequence>MQKNIKTRSRGELWGTKAGHICKRFLRKLKDWDKVCVNKAKDKNIPAWVGHIPIFMVGASVIIALTLSAIITISIVAILFIITLVLSKTPNVEPLKHGHYDLDGYHYPDGNIDESDRW</sequence>
<accession>A0A0B6XBD5</accession>
<dbReference type="EMBL" id="FO818637">
    <property type="protein sequence ID" value="CDM91172.1"/>
    <property type="molecule type" value="Genomic_DNA"/>
</dbReference>
<evidence type="ECO:0000313" key="2">
    <source>
        <dbReference type="EMBL" id="CDM91172.1"/>
    </source>
</evidence>
<name>A0A0B6XBD5_XENBV</name>
<proteinExistence type="predicted"/>
<protein>
    <recommendedName>
        <fullName evidence="4">DUF3742 domain-containing protein</fullName>
    </recommendedName>
</protein>
<keyword evidence="1" id="KW-1133">Transmembrane helix</keyword>
<reference evidence="2 3" key="1">
    <citation type="submission" date="2014-02" db="EMBL/GenBank/DDBJ databases">
        <authorList>
            <person name="Genoscope - CEA"/>
        </authorList>
    </citation>
    <scope>NUCLEOTIDE SEQUENCE [LARGE SCALE GENOMIC DNA]</scope>
    <source>
        <strain evidence="2 3">CS03</strain>
    </source>
</reference>